<keyword evidence="3" id="KW-1185">Reference proteome</keyword>
<sequence>MIIITQIFGIAAMIFLFMLYQQQNRKHLLVCKLCANFFWSVHYLFLGAYGGMIPNFVGIFRELVFVNRENKKWANHIIWPLVFIILNWVPGLITYKTAVNLLPITASSCVTLSLWCKKPKITKIISVPVSIMFMIYDVFVHSWIGFINESIALSSIIFYFIKEKRNV</sequence>
<dbReference type="RefSeq" id="WP_249313435.1">
    <property type="nucleotide sequence ID" value="NZ_JACRSU010000004.1"/>
</dbReference>
<name>A0A926HZF1_9FIRM</name>
<dbReference type="InterPro" id="IPR019629">
    <property type="entry name" value="Uncharacterised_HI1736/YgjV"/>
</dbReference>
<dbReference type="Proteomes" id="UP000611762">
    <property type="component" value="Unassembled WGS sequence"/>
</dbReference>
<keyword evidence="1" id="KW-0812">Transmembrane</keyword>
<feature type="transmembrane region" description="Helical" evidence="1">
    <location>
        <begin position="6"/>
        <end position="21"/>
    </location>
</feature>
<evidence type="ECO:0000313" key="2">
    <source>
        <dbReference type="EMBL" id="MBC8541383.1"/>
    </source>
</evidence>
<dbReference type="AlphaFoldDB" id="A0A926HZF1"/>
<keyword evidence="1" id="KW-1133">Transmembrane helix</keyword>
<reference evidence="2" key="1">
    <citation type="submission" date="2020-08" db="EMBL/GenBank/DDBJ databases">
        <title>Genome public.</title>
        <authorList>
            <person name="Liu C."/>
            <person name="Sun Q."/>
        </authorList>
    </citation>
    <scope>NUCLEOTIDE SEQUENCE</scope>
    <source>
        <strain evidence="2">H8</strain>
    </source>
</reference>
<evidence type="ECO:0000313" key="3">
    <source>
        <dbReference type="Proteomes" id="UP000611762"/>
    </source>
</evidence>
<protein>
    <submittedName>
        <fullName evidence="2">YgjV family protein</fullName>
    </submittedName>
</protein>
<gene>
    <name evidence="2" type="ORF">H8698_10380</name>
</gene>
<accession>A0A926HZF1</accession>
<feature type="transmembrane region" description="Helical" evidence="1">
    <location>
        <begin position="77"/>
        <end position="99"/>
    </location>
</feature>
<proteinExistence type="predicted"/>
<feature type="transmembrane region" description="Helical" evidence="1">
    <location>
        <begin position="33"/>
        <end position="57"/>
    </location>
</feature>
<feature type="transmembrane region" description="Helical" evidence="1">
    <location>
        <begin position="142"/>
        <end position="161"/>
    </location>
</feature>
<organism evidence="2 3">
    <name type="scientific">Congzhengia minquanensis</name>
    <dbReference type="NCBI Taxonomy" id="2763657"/>
    <lineage>
        <taxon>Bacteria</taxon>
        <taxon>Bacillati</taxon>
        <taxon>Bacillota</taxon>
        <taxon>Clostridia</taxon>
        <taxon>Eubacteriales</taxon>
        <taxon>Oscillospiraceae</taxon>
        <taxon>Congzhengia</taxon>
    </lineage>
</organism>
<evidence type="ECO:0000256" key="1">
    <source>
        <dbReference type="SAM" id="Phobius"/>
    </source>
</evidence>
<comment type="caution">
    <text evidence="2">The sequence shown here is derived from an EMBL/GenBank/DDBJ whole genome shotgun (WGS) entry which is preliminary data.</text>
</comment>
<dbReference type="EMBL" id="JACRSU010000004">
    <property type="protein sequence ID" value="MBC8541383.1"/>
    <property type="molecule type" value="Genomic_DNA"/>
</dbReference>
<dbReference type="Pfam" id="PF10688">
    <property type="entry name" value="Imp-YgjV"/>
    <property type="match status" value="1"/>
</dbReference>
<keyword evidence="1" id="KW-0472">Membrane</keyword>